<organism evidence="3 4">
    <name type="scientific">Wolfiporia cocos (strain MD-104)</name>
    <name type="common">Brown rot fungus</name>
    <dbReference type="NCBI Taxonomy" id="742152"/>
    <lineage>
        <taxon>Eukaryota</taxon>
        <taxon>Fungi</taxon>
        <taxon>Dikarya</taxon>
        <taxon>Basidiomycota</taxon>
        <taxon>Agaricomycotina</taxon>
        <taxon>Agaricomycetes</taxon>
        <taxon>Polyporales</taxon>
        <taxon>Phaeolaceae</taxon>
        <taxon>Wolfiporia</taxon>
    </lineage>
</organism>
<dbReference type="STRING" id="742152.A0A2H3J8R2"/>
<reference evidence="3 4" key="1">
    <citation type="journal article" date="2012" name="Science">
        <title>The Paleozoic origin of enzymatic lignin decomposition reconstructed from 31 fungal genomes.</title>
        <authorList>
            <person name="Floudas D."/>
            <person name="Binder M."/>
            <person name="Riley R."/>
            <person name="Barry K."/>
            <person name="Blanchette R.A."/>
            <person name="Henrissat B."/>
            <person name="Martinez A.T."/>
            <person name="Otillar R."/>
            <person name="Spatafora J.W."/>
            <person name="Yadav J.S."/>
            <person name="Aerts A."/>
            <person name="Benoit I."/>
            <person name="Boyd A."/>
            <person name="Carlson A."/>
            <person name="Copeland A."/>
            <person name="Coutinho P.M."/>
            <person name="de Vries R.P."/>
            <person name="Ferreira P."/>
            <person name="Findley K."/>
            <person name="Foster B."/>
            <person name="Gaskell J."/>
            <person name="Glotzer D."/>
            <person name="Gorecki P."/>
            <person name="Heitman J."/>
            <person name="Hesse C."/>
            <person name="Hori C."/>
            <person name="Igarashi K."/>
            <person name="Jurgens J.A."/>
            <person name="Kallen N."/>
            <person name="Kersten P."/>
            <person name="Kohler A."/>
            <person name="Kuees U."/>
            <person name="Kumar T.K.A."/>
            <person name="Kuo A."/>
            <person name="LaButti K."/>
            <person name="Larrondo L.F."/>
            <person name="Lindquist E."/>
            <person name="Ling A."/>
            <person name="Lombard V."/>
            <person name="Lucas S."/>
            <person name="Lundell T."/>
            <person name="Martin R."/>
            <person name="McLaughlin D.J."/>
            <person name="Morgenstern I."/>
            <person name="Morin E."/>
            <person name="Murat C."/>
            <person name="Nagy L.G."/>
            <person name="Nolan M."/>
            <person name="Ohm R.A."/>
            <person name="Patyshakuliyeva A."/>
            <person name="Rokas A."/>
            <person name="Ruiz-Duenas F.J."/>
            <person name="Sabat G."/>
            <person name="Salamov A."/>
            <person name="Samejima M."/>
            <person name="Schmutz J."/>
            <person name="Slot J.C."/>
            <person name="St John F."/>
            <person name="Stenlid J."/>
            <person name="Sun H."/>
            <person name="Sun S."/>
            <person name="Syed K."/>
            <person name="Tsang A."/>
            <person name="Wiebenga A."/>
            <person name="Young D."/>
            <person name="Pisabarro A."/>
            <person name="Eastwood D.C."/>
            <person name="Martin F."/>
            <person name="Cullen D."/>
            <person name="Grigoriev I.V."/>
            <person name="Hibbett D.S."/>
        </authorList>
    </citation>
    <scope>NUCLEOTIDE SEQUENCE [LARGE SCALE GENOMIC DNA]</scope>
    <source>
        <strain evidence="3 4">MD-104</strain>
    </source>
</reference>
<keyword evidence="2" id="KW-0812">Transmembrane</keyword>
<evidence type="ECO:0000256" key="2">
    <source>
        <dbReference type="SAM" id="Phobius"/>
    </source>
</evidence>
<proteinExistence type="predicted"/>
<evidence type="ECO:0000313" key="3">
    <source>
        <dbReference type="EMBL" id="PCH35129.1"/>
    </source>
</evidence>
<keyword evidence="2" id="KW-1133">Transmembrane helix</keyword>
<keyword evidence="2" id="KW-0472">Membrane</keyword>
<evidence type="ECO:0000313" key="4">
    <source>
        <dbReference type="Proteomes" id="UP000218811"/>
    </source>
</evidence>
<feature type="transmembrane region" description="Helical" evidence="2">
    <location>
        <begin position="41"/>
        <end position="62"/>
    </location>
</feature>
<dbReference type="AlphaFoldDB" id="A0A2H3J8R2"/>
<dbReference type="EMBL" id="KB467843">
    <property type="protein sequence ID" value="PCH35129.1"/>
    <property type="molecule type" value="Genomic_DNA"/>
</dbReference>
<sequence>MASSTPSFTPSAAAGTTPTSVNGNNSNNSSTGFFSANGTPALILAFLAIGLFVGGMLAMFGLRRRMVNYGPRRWFASEPPAEALSAGWAIDLQDAIGPSRASGRKKKDVGKPPLLWDMCAADNSDSMSWKDITPISARCIPQDGAENQSQCVNNTPLTHPPESRLFHNIPLDPFGLLHRSPAVPDAPPPTAVPPPPRALQVAVVIAMPTPPHSDAVALDYTLAVAELPWRGDYALVEPKSSPTTDK</sequence>
<dbReference type="OMA" id="WISSETP"/>
<gene>
    <name evidence="3" type="ORF">WOLCODRAFT_133744</name>
</gene>
<evidence type="ECO:0000256" key="1">
    <source>
        <dbReference type="SAM" id="MobiDB-lite"/>
    </source>
</evidence>
<accession>A0A2H3J8R2</accession>
<protein>
    <submittedName>
        <fullName evidence="3">Uncharacterized protein</fullName>
    </submittedName>
</protein>
<dbReference type="OrthoDB" id="2755869at2759"/>
<name>A0A2H3J8R2_WOLCO</name>
<keyword evidence="4" id="KW-1185">Reference proteome</keyword>
<feature type="region of interest" description="Disordered" evidence="1">
    <location>
        <begin position="1"/>
        <end position="24"/>
    </location>
</feature>
<dbReference type="Proteomes" id="UP000218811">
    <property type="component" value="Unassembled WGS sequence"/>
</dbReference>